<dbReference type="PROSITE" id="PS50943">
    <property type="entry name" value="HTH_CROC1"/>
    <property type="match status" value="1"/>
</dbReference>
<dbReference type="SUPFAM" id="SSF47413">
    <property type="entry name" value="lambda repressor-like DNA-binding domains"/>
    <property type="match status" value="1"/>
</dbReference>
<reference evidence="4" key="2">
    <citation type="submission" date="2021-04" db="EMBL/GenBank/DDBJ databases">
        <authorList>
            <person name="Gilroy R."/>
        </authorList>
    </citation>
    <scope>NUCLEOTIDE SEQUENCE</scope>
    <source>
        <strain evidence="4">ChiBcec18-1249</strain>
    </source>
</reference>
<organism evidence="4 5">
    <name type="scientific">Candidatus Oscillibacter excrementigallinarum</name>
    <dbReference type="NCBI Taxonomy" id="2838716"/>
    <lineage>
        <taxon>Bacteria</taxon>
        <taxon>Bacillati</taxon>
        <taxon>Bacillota</taxon>
        <taxon>Clostridia</taxon>
        <taxon>Eubacteriales</taxon>
        <taxon>Oscillospiraceae</taxon>
        <taxon>Oscillibacter</taxon>
    </lineage>
</organism>
<evidence type="ECO:0000313" key="4">
    <source>
        <dbReference type="EMBL" id="HJB12359.1"/>
    </source>
</evidence>
<dbReference type="AlphaFoldDB" id="A0A9D2LGV2"/>
<sequence>MTFSEKLADLRRKAGMSQEQLADRLGVTRQSVSKWESGTAMPELVKLISLSELFGVSMDYLVKDWMDSPEEPGSGGEDLSAQQAVRLEKKVDELTNYVKGRVYRYDSKTRIFGLPLVSIRFGFVRNGKLSMDNVARGIIAIGNAAIGVVAIGIVGVGLFTFGVVGLGLLSLGIVAAGLGAFGVMALGYLALGVSAVGVYAGGVAAIAAKIAAAVSAVAPTAIGEHASGSHVLLWGDGLTAPEVRAFLLEHHPNLWQPLLDLFASLGAHIK</sequence>
<dbReference type="GO" id="GO:0003677">
    <property type="term" value="F:DNA binding"/>
    <property type="evidence" value="ECO:0007669"/>
    <property type="project" value="UniProtKB-KW"/>
</dbReference>
<evidence type="ECO:0000259" key="3">
    <source>
        <dbReference type="PROSITE" id="PS50943"/>
    </source>
</evidence>
<dbReference type="InterPro" id="IPR001387">
    <property type="entry name" value="Cro/C1-type_HTH"/>
</dbReference>
<name>A0A9D2LGV2_9FIRM</name>
<protein>
    <submittedName>
        <fullName evidence="4">Helix-turn-helix domain-containing protein</fullName>
    </submittedName>
</protein>
<dbReference type="Pfam" id="PF01381">
    <property type="entry name" value="HTH_3"/>
    <property type="match status" value="1"/>
</dbReference>
<feature type="transmembrane region" description="Helical" evidence="2">
    <location>
        <begin position="168"/>
        <end position="191"/>
    </location>
</feature>
<keyword evidence="2" id="KW-0812">Transmembrane</keyword>
<evidence type="ECO:0000313" key="5">
    <source>
        <dbReference type="Proteomes" id="UP000823824"/>
    </source>
</evidence>
<feature type="domain" description="HTH cro/C1-type" evidence="3">
    <location>
        <begin position="7"/>
        <end position="61"/>
    </location>
</feature>
<dbReference type="SMART" id="SM00530">
    <property type="entry name" value="HTH_XRE"/>
    <property type="match status" value="1"/>
</dbReference>
<keyword evidence="2" id="KW-1133">Transmembrane helix</keyword>
<feature type="transmembrane region" description="Helical" evidence="2">
    <location>
        <begin position="198"/>
        <end position="222"/>
    </location>
</feature>
<dbReference type="Gene3D" id="1.10.260.40">
    <property type="entry name" value="lambda repressor-like DNA-binding domains"/>
    <property type="match status" value="1"/>
</dbReference>
<dbReference type="Proteomes" id="UP000823824">
    <property type="component" value="Unassembled WGS sequence"/>
</dbReference>
<gene>
    <name evidence="4" type="ORF">H9787_01445</name>
</gene>
<proteinExistence type="predicted"/>
<dbReference type="CDD" id="cd00093">
    <property type="entry name" value="HTH_XRE"/>
    <property type="match status" value="1"/>
</dbReference>
<evidence type="ECO:0000256" key="1">
    <source>
        <dbReference type="ARBA" id="ARBA00023125"/>
    </source>
</evidence>
<dbReference type="InterPro" id="IPR010982">
    <property type="entry name" value="Lambda_DNA-bd_dom_sf"/>
</dbReference>
<reference evidence="4" key="1">
    <citation type="journal article" date="2021" name="PeerJ">
        <title>Extensive microbial diversity within the chicken gut microbiome revealed by metagenomics and culture.</title>
        <authorList>
            <person name="Gilroy R."/>
            <person name="Ravi A."/>
            <person name="Getino M."/>
            <person name="Pursley I."/>
            <person name="Horton D.L."/>
            <person name="Alikhan N.F."/>
            <person name="Baker D."/>
            <person name="Gharbi K."/>
            <person name="Hall N."/>
            <person name="Watson M."/>
            <person name="Adriaenssens E.M."/>
            <person name="Foster-Nyarko E."/>
            <person name="Jarju S."/>
            <person name="Secka A."/>
            <person name="Antonio M."/>
            <person name="Oren A."/>
            <person name="Chaudhuri R.R."/>
            <person name="La Ragione R."/>
            <person name="Hildebrand F."/>
            <person name="Pallen M.J."/>
        </authorList>
    </citation>
    <scope>NUCLEOTIDE SEQUENCE</scope>
    <source>
        <strain evidence="4">ChiBcec18-1249</strain>
    </source>
</reference>
<feature type="transmembrane region" description="Helical" evidence="2">
    <location>
        <begin position="138"/>
        <end position="162"/>
    </location>
</feature>
<evidence type="ECO:0000256" key="2">
    <source>
        <dbReference type="SAM" id="Phobius"/>
    </source>
</evidence>
<keyword evidence="2" id="KW-0472">Membrane</keyword>
<dbReference type="EMBL" id="DWZJ01000010">
    <property type="protein sequence ID" value="HJB12359.1"/>
    <property type="molecule type" value="Genomic_DNA"/>
</dbReference>
<comment type="caution">
    <text evidence="4">The sequence shown here is derived from an EMBL/GenBank/DDBJ whole genome shotgun (WGS) entry which is preliminary data.</text>
</comment>
<accession>A0A9D2LGV2</accession>
<dbReference type="PANTHER" id="PTHR46558">
    <property type="entry name" value="TRACRIPTIONAL REGULATORY PROTEIN-RELATED-RELATED"/>
    <property type="match status" value="1"/>
</dbReference>
<keyword evidence="1" id="KW-0238">DNA-binding</keyword>
<dbReference type="PANTHER" id="PTHR46558:SF13">
    <property type="entry name" value="HTH-TYPE TRANSCRIPTIONAL REGULATOR IMMR"/>
    <property type="match status" value="1"/>
</dbReference>